<name>M0ZT57_SOLTU</name>
<sequence>MVLNEVLCAHNDGRLPVKLFLLKSNTVRLDMLPKQLGIELLKWLRDKSNKVSFLMLQMDEGSGP</sequence>
<reference evidence="2" key="1">
    <citation type="journal article" date="2011" name="Nature">
        <title>Genome sequence and analysis of the tuber crop potato.</title>
        <authorList>
            <consortium name="The Potato Genome Sequencing Consortium"/>
        </authorList>
    </citation>
    <scope>NUCLEOTIDE SEQUENCE [LARGE SCALE GENOMIC DNA]</scope>
    <source>
        <strain evidence="2">cv. DM1-3 516 R44</strain>
    </source>
</reference>
<accession>M0ZT57</accession>
<dbReference type="Gramene" id="PGSC0003DMT400007532">
    <property type="protein sequence ID" value="PGSC0003DMT400007532"/>
    <property type="gene ID" value="PGSC0003DMG402002909"/>
</dbReference>
<reference evidence="1" key="2">
    <citation type="submission" date="2015-06" db="UniProtKB">
        <authorList>
            <consortium name="EnsemblPlants"/>
        </authorList>
    </citation>
    <scope>IDENTIFICATION</scope>
    <source>
        <strain evidence="1">DM1-3 516 R44</strain>
    </source>
</reference>
<dbReference type="Proteomes" id="UP000011115">
    <property type="component" value="Unassembled WGS sequence"/>
</dbReference>
<dbReference type="HOGENOM" id="CLU_2872045_0_0_1"/>
<keyword evidence="2" id="KW-1185">Reference proteome</keyword>
<dbReference type="InParanoid" id="M0ZT57"/>
<dbReference type="PaxDb" id="4113-PGSC0003DMT400007532"/>
<evidence type="ECO:0000313" key="1">
    <source>
        <dbReference type="EnsemblPlants" id="PGSC0003DMT400007532"/>
    </source>
</evidence>
<protein>
    <submittedName>
        <fullName evidence="1">Uncharacterized protein</fullName>
    </submittedName>
</protein>
<proteinExistence type="predicted"/>
<dbReference type="AlphaFoldDB" id="M0ZT57"/>
<dbReference type="EnsemblPlants" id="PGSC0003DMT400007532">
    <property type="protein sequence ID" value="PGSC0003DMT400007532"/>
    <property type="gene ID" value="PGSC0003DMG402002909"/>
</dbReference>
<organism evidence="1 2">
    <name type="scientific">Solanum tuberosum</name>
    <name type="common">Potato</name>
    <dbReference type="NCBI Taxonomy" id="4113"/>
    <lineage>
        <taxon>Eukaryota</taxon>
        <taxon>Viridiplantae</taxon>
        <taxon>Streptophyta</taxon>
        <taxon>Embryophyta</taxon>
        <taxon>Tracheophyta</taxon>
        <taxon>Spermatophyta</taxon>
        <taxon>Magnoliopsida</taxon>
        <taxon>eudicotyledons</taxon>
        <taxon>Gunneridae</taxon>
        <taxon>Pentapetalae</taxon>
        <taxon>asterids</taxon>
        <taxon>lamiids</taxon>
        <taxon>Solanales</taxon>
        <taxon>Solanaceae</taxon>
        <taxon>Solanoideae</taxon>
        <taxon>Solaneae</taxon>
        <taxon>Solanum</taxon>
    </lineage>
</organism>
<evidence type="ECO:0000313" key="2">
    <source>
        <dbReference type="Proteomes" id="UP000011115"/>
    </source>
</evidence>